<name>A0A9Q4FQV2_9HYPH</name>
<dbReference type="Proteomes" id="UP001060275">
    <property type="component" value="Unassembled WGS sequence"/>
</dbReference>
<sequence>MGRPSSFRQADVTRAINGAVAAGMKVARVELDPTTGRIVLLTADDLTYAAGALTNALDAWIKAGGNA</sequence>
<proteinExistence type="predicted"/>
<reference evidence="1" key="1">
    <citation type="submission" date="2022-06" db="EMBL/GenBank/DDBJ databases">
        <title>Devosia sp. XJ19-45 genome assembly.</title>
        <authorList>
            <person name="Li B."/>
            <person name="Cai M."/>
            <person name="Nie G."/>
            <person name="Li W."/>
        </authorList>
    </citation>
    <scope>NUCLEOTIDE SEQUENCE</scope>
    <source>
        <strain evidence="1">XJ19-45</strain>
    </source>
</reference>
<dbReference type="EMBL" id="JAMWDU010000001">
    <property type="protein sequence ID" value="MCP8885502.1"/>
    <property type="molecule type" value="Genomic_DNA"/>
</dbReference>
<comment type="caution">
    <text evidence="1">The sequence shown here is derived from an EMBL/GenBank/DDBJ whole genome shotgun (WGS) entry which is preliminary data.</text>
</comment>
<dbReference type="RefSeq" id="WP_254673274.1">
    <property type="nucleotide sequence ID" value="NZ_JAMWDU010000001.1"/>
</dbReference>
<evidence type="ECO:0000313" key="1">
    <source>
        <dbReference type="EMBL" id="MCP8885502.1"/>
    </source>
</evidence>
<keyword evidence="2" id="KW-1185">Reference proteome</keyword>
<dbReference type="AlphaFoldDB" id="A0A9Q4FQV2"/>
<accession>A0A9Q4FQV2</accession>
<gene>
    <name evidence="1" type="ORF">NF348_00070</name>
</gene>
<protein>
    <submittedName>
        <fullName evidence="1">Uncharacterized protein</fullName>
    </submittedName>
</protein>
<evidence type="ECO:0000313" key="2">
    <source>
        <dbReference type="Proteomes" id="UP001060275"/>
    </source>
</evidence>
<organism evidence="1 2">
    <name type="scientific">Devosia ureilytica</name>
    <dbReference type="NCBI Taxonomy" id="2952754"/>
    <lineage>
        <taxon>Bacteria</taxon>
        <taxon>Pseudomonadati</taxon>
        <taxon>Pseudomonadota</taxon>
        <taxon>Alphaproteobacteria</taxon>
        <taxon>Hyphomicrobiales</taxon>
        <taxon>Devosiaceae</taxon>
        <taxon>Devosia</taxon>
    </lineage>
</organism>